<proteinExistence type="predicted"/>
<sequence length="58" mass="6640">MKVLHCQDVGFDCAGIIRAQHESDILELLAQHAELVHQVKLTPELVERIKRLICDEAY</sequence>
<accession>A0A6G9AK46</accession>
<evidence type="ECO:0000313" key="1">
    <source>
        <dbReference type="EMBL" id="QIP12689.1"/>
    </source>
</evidence>
<keyword evidence="2" id="KW-1185">Reference proteome</keyword>
<dbReference type="InterPro" id="IPR009409">
    <property type="entry name" value="DUF1059"/>
</dbReference>
<dbReference type="EMBL" id="CP050063">
    <property type="protein sequence ID" value="QIP12689.1"/>
    <property type="molecule type" value="Genomic_DNA"/>
</dbReference>
<dbReference type="AlphaFoldDB" id="A0A6G9AK46"/>
<reference evidence="1 2" key="1">
    <citation type="submission" date="2020-03" db="EMBL/GenBank/DDBJ databases">
        <authorList>
            <person name="Kim M.K."/>
        </authorList>
    </citation>
    <scope>NUCLEOTIDE SEQUENCE [LARGE SCALE GENOMIC DNA]</scope>
    <source>
        <strain evidence="1 2">BT328</strain>
    </source>
</reference>
<dbReference type="Pfam" id="PF06348">
    <property type="entry name" value="DUF1059"/>
    <property type="match status" value="1"/>
</dbReference>
<name>A0A6G9AK46_9BACT</name>
<dbReference type="RefSeq" id="WP_167207037.1">
    <property type="nucleotide sequence ID" value="NZ_CP050063.1"/>
</dbReference>
<gene>
    <name evidence="1" type="ORF">G8759_08655</name>
</gene>
<dbReference type="KEGG" id="spib:G8759_08655"/>
<protein>
    <submittedName>
        <fullName evidence="1">DUF1059 domain-containing protein</fullName>
    </submittedName>
</protein>
<organism evidence="1 2">
    <name type="scientific">Spirosoma aureum</name>
    <dbReference type="NCBI Taxonomy" id="2692134"/>
    <lineage>
        <taxon>Bacteria</taxon>
        <taxon>Pseudomonadati</taxon>
        <taxon>Bacteroidota</taxon>
        <taxon>Cytophagia</taxon>
        <taxon>Cytophagales</taxon>
        <taxon>Cytophagaceae</taxon>
        <taxon>Spirosoma</taxon>
    </lineage>
</organism>
<evidence type="ECO:0000313" key="2">
    <source>
        <dbReference type="Proteomes" id="UP000501802"/>
    </source>
</evidence>
<dbReference type="Proteomes" id="UP000501802">
    <property type="component" value="Chromosome"/>
</dbReference>